<dbReference type="SUPFAM" id="SSF75304">
    <property type="entry name" value="Amidase signature (AS) enzymes"/>
    <property type="match status" value="1"/>
</dbReference>
<accession>A0A1H0VFF6</accession>
<dbReference type="Proteomes" id="UP000199073">
    <property type="component" value="Unassembled WGS sequence"/>
</dbReference>
<dbReference type="Gene3D" id="3.90.1300.10">
    <property type="entry name" value="Amidase signature (AS) domain"/>
    <property type="match status" value="1"/>
</dbReference>
<proteinExistence type="predicted"/>
<dbReference type="InterPro" id="IPR020556">
    <property type="entry name" value="Amidase_CS"/>
</dbReference>
<name>A0A1H0VFF6_9BACT</name>
<evidence type="ECO:0000313" key="3">
    <source>
        <dbReference type="Proteomes" id="UP000199073"/>
    </source>
</evidence>
<organism evidence="2 3">
    <name type="scientific">Desulforhopalus singaporensis</name>
    <dbReference type="NCBI Taxonomy" id="91360"/>
    <lineage>
        <taxon>Bacteria</taxon>
        <taxon>Pseudomonadati</taxon>
        <taxon>Thermodesulfobacteriota</taxon>
        <taxon>Desulfobulbia</taxon>
        <taxon>Desulfobulbales</taxon>
        <taxon>Desulfocapsaceae</taxon>
        <taxon>Desulforhopalus</taxon>
    </lineage>
</organism>
<feature type="domain" description="Amidase" evidence="1">
    <location>
        <begin position="25"/>
        <end position="449"/>
    </location>
</feature>
<evidence type="ECO:0000313" key="2">
    <source>
        <dbReference type="EMBL" id="SDP76806.1"/>
    </source>
</evidence>
<keyword evidence="3" id="KW-1185">Reference proteome</keyword>
<evidence type="ECO:0000259" key="1">
    <source>
        <dbReference type="Pfam" id="PF01425"/>
    </source>
</evidence>
<dbReference type="EMBL" id="FNJI01000047">
    <property type="protein sequence ID" value="SDP76806.1"/>
    <property type="molecule type" value="Genomic_DNA"/>
</dbReference>
<dbReference type="InterPro" id="IPR000120">
    <property type="entry name" value="Amidase"/>
</dbReference>
<dbReference type="GO" id="GO:0003824">
    <property type="term" value="F:catalytic activity"/>
    <property type="evidence" value="ECO:0007669"/>
    <property type="project" value="InterPro"/>
</dbReference>
<sequence length="472" mass="50491">MNELIKMTARQVVALLQKKEVSPLELVELSAERILEVDSIINAIPIQCFDRARSHARAIMDNPPDPVPHGYLYGLPLAIKDLDEVEGVRTTYGSPIFADNVSTSSGYMVETLENNGSIVMGKSNTPEFGSGGTTFNEVFGVTVNPWDISKTCGGSSGGAAAALASGQVWLAQGTDFAGSVRTPASFCSIVGLRPSPGRIATGPEALPFSTFSVRGPMARTVGDTALMLDAMCGMHPADPRSLPRPAQPFVDAVDAPKNPCKIGFSPNLGVAPVDPEVVRIVSGAAAKFQDIGCEVVEGCPDFGDAIDVFQTLRSVNYASRMGPLLEKYRDQLKPEVIWNIEKSFKLTSGDIAKADKARGDLFHSTIAFFKDHDFLLTPTVVAPPFSSELRYLPEVNGTRFDSYIGWLTLTFVLTLTGCPTISVPCGFTSAGLPVGMQIVGRPRDEAGVLSAAALFEQACPLEFTTPINPQQR</sequence>
<dbReference type="PANTHER" id="PTHR11895:SF76">
    <property type="entry name" value="INDOLEACETAMIDE HYDROLASE"/>
    <property type="match status" value="1"/>
</dbReference>
<gene>
    <name evidence="2" type="ORF">SAMN05660330_04022</name>
</gene>
<dbReference type="OrthoDB" id="9811471at2"/>
<dbReference type="Pfam" id="PF01425">
    <property type="entry name" value="Amidase"/>
    <property type="match status" value="1"/>
</dbReference>
<protein>
    <submittedName>
        <fullName evidence="2">Amidase</fullName>
    </submittedName>
</protein>
<reference evidence="2 3" key="1">
    <citation type="submission" date="2016-10" db="EMBL/GenBank/DDBJ databases">
        <authorList>
            <person name="de Groot N.N."/>
        </authorList>
    </citation>
    <scope>NUCLEOTIDE SEQUENCE [LARGE SCALE GENOMIC DNA]</scope>
    <source>
        <strain evidence="2 3">DSM 12130</strain>
    </source>
</reference>
<dbReference type="STRING" id="91360.SAMN05660330_04022"/>
<dbReference type="RefSeq" id="WP_092225913.1">
    <property type="nucleotide sequence ID" value="NZ_FNJI01000047.1"/>
</dbReference>
<dbReference type="InterPro" id="IPR023631">
    <property type="entry name" value="Amidase_dom"/>
</dbReference>
<dbReference type="InterPro" id="IPR036928">
    <property type="entry name" value="AS_sf"/>
</dbReference>
<dbReference type="PANTHER" id="PTHR11895">
    <property type="entry name" value="TRANSAMIDASE"/>
    <property type="match status" value="1"/>
</dbReference>
<dbReference type="AlphaFoldDB" id="A0A1H0VFF6"/>
<dbReference type="PROSITE" id="PS00571">
    <property type="entry name" value="AMIDASES"/>
    <property type="match status" value="1"/>
</dbReference>